<sequence>MFACFCGRARAREDVFRDEEDAIIAGLQPGKANSKPLVLGQARNRGANKKQCYAPSISSASVTTATTSLFAYGAEGAGRDGPYDQMQSMGAGVHETGPRASAAGYSAQCSTQPSSRPITGEDATGTSLSRSKPSSDESQEGQILLYAATAAGNRSNDKSRAAAGAAAAAAWGEGGTRQRRKHTGGFPDAGPGLAEPSPAAAAAANAAAAPGAGRDEEDPPPGAMPSLGKQSRIFGNRLAASVKRMSMDIRR</sequence>
<organism evidence="2">
    <name type="scientific">Chlamydomonas leiostraca</name>
    <dbReference type="NCBI Taxonomy" id="1034604"/>
    <lineage>
        <taxon>Eukaryota</taxon>
        <taxon>Viridiplantae</taxon>
        <taxon>Chlorophyta</taxon>
        <taxon>core chlorophytes</taxon>
        <taxon>Chlorophyceae</taxon>
        <taxon>CS clade</taxon>
        <taxon>Chlamydomonadales</taxon>
        <taxon>Chlamydomonadaceae</taxon>
        <taxon>Chlamydomonas</taxon>
    </lineage>
</organism>
<feature type="compositionally biased region" description="Low complexity" evidence="1">
    <location>
        <begin position="189"/>
        <end position="212"/>
    </location>
</feature>
<protein>
    <submittedName>
        <fullName evidence="2">Uncharacterized protein</fullName>
    </submittedName>
</protein>
<evidence type="ECO:0000313" key="2">
    <source>
        <dbReference type="EMBL" id="CAD8670597.1"/>
    </source>
</evidence>
<accession>A0A7S0R8U0</accession>
<feature type="region of interest" description="Disordered" evidence="1">
    <location>
        <begin position="83"/>
        <end position="140"/>
    </location>
</feature>
<reference evidence="2" key="1">
    <citation type="submission" date="2021-01" db="EMBL/GenBank/DDBJ databases">
        <authorList>
            <person name="Corre E."/>
            <person name="Pelletier E."/>
            <person name="Niang G."/>
            <person name="Scheremetjew M."/>
            <person name="Finn R."/>
            <person name="Kale V."/>
            <person name="Holt S."/>
            <person name="Cochrane G."/>
            <person name="Meng A."/>
            <person name="Brown T."/>
            <person name="Cohen L."/>
        </authorList>
    </citation>
    <scope>NUCLEOTIDE SEQUENCE</scope>
    <source>
        <strain evidence="2">SAG 11-49</strain>
    </source>
</reference>
<name>A0A7S0R8U0_9CHLO</name>
<dbReference type="AlphaFoldDB" id="A0A7S0R8U0"/>
<gene>
    <name evidence="2" type="ORF">CLEI1391_LOCUS4232</name>
</gene>
<feature type="compositionally biased region" description="Polar residues" evidence="1">
    <location>
        <begin position="107"/>
        <end position="117"/>
    </location>
</feature>
<evidence type="ECO:0000256" key="1">
    <source>
        <dbReference type="SAM" id="MobiDB-lite"/>
    </source>
</evidence>
<feature type="region of interest" description="Disordered" evidence="1">
    <location>
        <begin position="169"/>
        <end position="235"/>
    </location>
</feature>
<dbReference type="EMBL" id="HBFB01007505">
    <property type="protein sequence ID" value="CAD8670597.1"/>
    <property type="molecule type" value="Transcribed_RNA"/>
</dbReference>
<proteinExistence type="predicted"/>